<evidence type="ECO:0000256" key="2">
    <source>
        <dbReference type="SAM" id="MobiDB-lite"/>
    </source>
</evidence>
<feature type="region of interest" description="Disordered" evidence="2">
    <location>
        <begin position="408"/>
        <end position="488"/>
    </location>
</feature>
<feature type="compositionally biased region" description="Basic and acidic residues" evidence="2">
    <location>
        <begin position="411"/>
        <end position="432"/>
    </location>
</feature>
<dbReference type="EMBL" id="JARGDH010000003">
    <property type="protein sequence ID" value="KAL0272915.1"/>
    <property type="molecule type" value="Genomic_DNA"/>
</dbReference>
<dbReference type="PANTHER" id="PTHR11579">
    <property type="entry name" value="PROTEIN-L-ISOASPARTATE O-METHYLTRANSFERASE"/>
    <property type="match status" value="1"/>
</dbReference>
<comment type="similarity">
    <text evidence="1">Belongs to the methyltransferase superfamily. L-isoaspartyl/D-aspartyl protein methyltransferase family.</text>
</comment>
<dbReference type="PANTHER" id="PTHR11579:SF9">
    <property type="entry name" value="PROTEIN-L-ISOASPARTATE O-METHYLTRANSFERASE"/>
    <property type="match status" value="1"/>
</dbReference>
<dbReference type="InterPro" id="IPR029063">
    <property type="entry name" value="SAM-dependent_MTases_sf"/>
</dbReference>
<dbReference type="Pfam" id="PF01135">
    <property type="entry name" value="PCMT"/>
    <property type="match status" value="1"/>
</dbReference>
<feature type="region of interest" description="Disordered" evidence="2">
    <location>
        <begin position="384"/>
        <end position="403"/>
    </location>
</feature>
<feature type="compositionally biased region" description="Acidic residues" evidence="2">
    <location>
        <begin position="343"/>
        <end position="371"/>
    </location>
</feature>
<feature type="compositionally biased region" description="Basic and acidic residues" evidence="2">
    <location>
        <begin position="387"/>
        <end position="400"/>
    </location>
</feature>
<accession>A0AAW2HSF8</accession>
<dbReference type="GO" id="GO:0004719">
    <property type="term" value="F:protein-L-isoaspartate (D-aspartate) O-methyltransferase activity"/>
    <property type="evidence" value="ECO:0007669"/>
    <property type="project" value="InterPro"/>
</dbReference>
<evidence type="ECO:0008006" key="4">
    <source>
        <dbReference type="Google" id="ProtNLM"/>
    </source>
</evidence>
<proteinExistence type="inferred from homology"/>
<evidence type="ECO:0000256" key="1">
    <source>
        <dbReference type="ARBA" id="ARBA00005369"/>
    </source>
</evidence>
<reference evidence="3" key="1">
    <citation type="journal article" date="2024" name="Gigascience">
        <title>Chromosome-level genome of the poultry shaft louse Menopon gallinae provides insight into the host-switching and adaptive evolution of parasitic lice.</title>
        <authorList>
            <person name="Xu Y."/>
            <person name="Ma L."/>
            <person name="Liu S."/>
            <person name="Liang Y."/>
            <person name="Liu Q."/>
            <person name="He Z."/>
            <person name="Tian L."/>
            <person name="Duan Y."/>
            <person name="Cai W."/>
            <person name="Li H."/>
            <person name="Song F."/>
        </authorList>
    </citation>
    <scope>NUCLEOTIDE SEQUENCE</scope>
    <source>
        <strain evidence="3">Cailab_2023a</strain>
    </source>
</reference>
<protein>
    <recommendedName>
        <fullName evidence="4">Protein-L-isoaspartate O-methyltransferase domain-containing protein 2</fullName>
    </recommendedName>
</protein>
<name>A0AAW2HSF8_9NEOP</name>
<dbReference type="GO" id="GO:0005737">
    <property type="term" value="C:cytoplasm"/>
    <property type="evidence" value="ECO:0007669"/>
    <property type="project" value="TreeGrafter"/>
</dbReference>
<dbReference type="CDD" id="cd02440">
    <property type="entry name" value="AdoMet_MTases"/>
    <property type="match status" value="1"/>
</dbReference>
<dbReference type="Gene3D" id="3.40.50.150">
    <property type="entry name" value="Vaccinia Virus protein VP39"/>
    <property type="match status" value="1"/>
</dbReference>
<feature type="region of interest" description="Disordered" evidence="2">
    <location>
        <begin position="335"/>
        <end position="373"/>
    </location>
</feature>
<sequence length="517" mass="57396">MGATVSAGADNDELVDNLLEADYIKTAAVERVFRAVDRGHYFTVECKDNAYKDLAWKYGNLHISAPCIYSEVMENLKLAPGMSFLNLGSGTGYLSTMAGLILGSYGINHGVEIHEDVLNYAKKKLEEFCLTSPALDEYEFCQPKFINGNCLHLGSEARQYDRVYCGAACPENHENYMKNLIKVGGILVMPINDQLLQIYRISDTNWETKSVLPVSFASLICSNVPSGTEPLKMPDADPMSLQDICRFAVRSILRRKIDMEHPELKKKPSRVPRKRVKKKTLPKFMIPIFGGHSDREDNDVETEELSEIGEYGPYVLMDVHSVRSRTLLELSHLLAGPSRTSGNEEEGEDGAEGMDEDGDGSMVEREDEQMSDAEMNCSKAVVTAEEVAGKESPAGKRLSDAADTLVTQRNKAKDGKREKFDSGIVEDIEKGCSSDSDDPDCERSARKEPRQGGESLFEDSDAEIGDAAANRTDEAGAAGEPDAKENVRNYSTYMREKIKMLPLPLTLKYFVNFDREL</sequence>
<dbReference type="AlphaFoldDB" id="A0AAW2HSF8"/>
<evidence type="ECO:0000313" key="3">
    <source>
        <dbReference type="EMBL" id="KAL0272915.1"/>
    </source>
</evidence>
<gene>
    <name evidence="3" type="ORF">PYX00_005729</name>
</gene>
<dbReference type="SUPFAM" id="SSF53335">
    <property type="entry name" value="S-adenosyl-L-methionine-dependent methyltransferases"/>
    <property type="match status" value="1"/>
</dbReference>
<organism evidence="3">
    <name type="scientific">Menopon gallinae</name>
    <name type="common">poultry shaft louse</name>
    <dbReference type="NCBI Taxonomy" id="328185"/>
    <lineage>
        <taxon>Eukaryota</taxon>
        <taxon>Metazoa</taxon>
        <taxon>Ecdysozoa</taxon>
        <taxon>Arthropoda</taxon>
        <taxon>Hexapoda</taxon>
        <taxon>Insecta</taxon>
        <taxon>Pterygota</taxon>
        <taxon>Neoptera</taxon>
        <taxon>Paraneoptera</taxon>
        <taxon>Psocodea</taxon>
        <taxon>Troctomorpha</taxon>
        <taxon>Phthiraptera</taxon>
        <taxon>Amblycera</taxon>
        <taxon>Menoponidae</taxon>
        <taxon>Menopon</taxon>
    </lineage>
</organism>
<comment type="caution">
    <text evidence="3">The sequence shown here is derived from an EMBL/GenBank/DDBJ whole genome shotgun (WGS) entry which is preliminary data.</text>
</comment>
<feature type="compositionally biased region" description="Basic and acidic residues" evidence="2">
    <location>
        <begin position="441"/>
        <end position="451"/>
    </location>
</feature>
<dbReference type="InterPro" id="IPR000682">
    <property type="entry name" value="PCMT"/>
</dbReference>